<name>A0ACB9LRU5_BAUVA</name>
<reference evidence="1 2" key="1">
    <citation type="journal article" date="2022" name="DNA Res.">
        <title>Chromosomal-level genome assembly of the orchid tree Bauhinia variegata (Leguminosae; Cercidoideae) supports the allotetraploid origin hypothesis of Bauhinia.</title>
        <authorList>
            <person name="Zhong Y."/>
            <person name="Chen Y."/>
            <person name="Zheng D."/>
            <person name="Pang J."/>
            <person name="Liu Y."/>
            <person name="Luo S."/>
            <person name="Meng S."/>
            <person name="Qian L."/>
            <person name="Wei D."/>
            <person name="Dai S."/>
            <person name="Zhou R."/>
        </authorList>
    </citation>
    <scope>NUCLEOTIDE SEQUENCE [LARGE SCALE GENOMIC DNA]</scope>
    <source>
        <strain evidence="1">BV-YZ2020</strain>
    </source>
</reference>
<sequence length="403" mass="44772">MVSSILFSLIVLLSLLSLSSPLPSSTILDAAEILSSTGFETMALNLELASQTLNPETHSLTIFALSEASFNQMRQLPLSLLQYHLLPHAFSLQSLSSLPFGAKIATMLPGHSLIVTTSHLDDRISINNVSVKRFPIFDEGSLSIFGIDKFLDPYFQIPGEICRPSWKPGCMPLRKSEKIWFSEAYSFQEASEVLRSKGCSVMASLLDMQFLGPKEGPQLTLFAPVDEGVVNHLDNFSAYSSILRHHLVPCKIMWSDLVTLDDGSILWTYESGFTINVTKSGDMLHLNGVPVIFPEMYHSDWFVVHGLREMLSGSKGSVQAAEPEHLSQTKMENKQARGPSSDGLLVHEEKDLSGSKESFQDAKAGILSQKQIGEELAREPSFEFGEYNEENPRAAHYHFFVFH</sequence>
<comment type="caution">
    <text evidence="1">The sequence shown here is derived from an EMBL/GenBank/DDBJ whole genome shotgun (WGS) entry which is preliminary data.</text>
</comment>
<proteinExistence type="predicted"/>
<evidence type="ECO:0000313" key="1">
    <source>
        <dbReference type="EMBL" id="KAI4313818.1"/>
    </source>
</evidence>
<dbReference type="Proteomes" id="UP000828941">
    <property type="component" value="Chromosome 11"/>
</dbReference>
<dbReference type="EMBL" id="CM039436">
    <property type="protein sequence ID" value="KAI4313818.1"/>
    <property type="molecule type" value="Genomic_DNA"/>
</dbReference>
<keyword evidence="2" id="KW-1185">Reference proteome</keyword>
<gene>
    <name evidence="1" type="ORF">L6164_026768</name>
</gene>
<accession>A0ACB9LRU5</accession>
<evidence type="ECO:0000313" key="2">
    <source>
        <dbReference type="Proteomes" id="UP000828941"/>
    </source>
</evidence>
<protein>
    <submittedName>
        <fullName evidence="1">Uncharacterized protein</fullName>
    </submittedName>
</protein>
<organism evidence="1 2">
    <name type="scientific">Bauhinia variegata</name>
    <name type="common">Purple orchid tree</name>
    <name type="synonym">Phanera variegata</name>
    <dbReference type="NCBI Taxonomy" id="167791"/>
    <lineage>
        <taxon>Eukaryota</taxon>
        <taxon>Viridiplantae</taxon>
        <taxon>Streptophyta</taxon>
        <taxon>Embryophyta</taxon>
        <taxon>Tracheophyta</taxon>
        <taxon>Spermatophyta</taxon>
        <taxon>Magnoliopsida</taxon>
        <taxon>eudicotyledons</taxon>
        <taxon>Gunneridae</taxon>
        <taxon>Pentapetalae</taxon>
        <taxon>rosids</taxon>
        <taxon>fabids</taxon>
        <taxon>Fabales</taxon>
        <taxon>Fabaceae</taxon>
        <taxon>Cercidoideae</taxon>
        <taxon>Cercideae</taxon>
        <taxon>Bauhiniinae</taxon>
        <taxon>Bauhinia</taxon>
    </lineage>
</organism>